<dbReference type="AlphaFoldDB" id="A0A433RYL2"/>
<proteinExistence type="inferred from homology"/>
<dbReference type="Pfam" id="PF01027">
    <property type="entry name" value="Bax1-I"/>
    <property type="match status" value="1"/>
</dbReference>
<dbReference type="PANTHER" id="PTHR23291">
    <property type="entry name" value="BAX INHIBITOR-RELATED"/>
    <property type="match status" value="1"/>
</dbReference>
<feature type="transmembrane region" description="Helical" evidence="6">
    <location>
        <begin position="35"/>
        <end position="53"/>
    </location>
</feature>
<dbReference type="InterPro" id="IPR006214">
    <property type="entry name" value="Bax_inhibitor_1-related"/>
</dbReference>
<dbReference type="Proteomes" id="UP000288623">
    <property type="component" value="Unassembled WGS sequence"/>
</dbReference>
<feature type="transmembrane region" description="Helical" evidence="6">
    <location>
        <begin position="12"/>
        <end position="29"/>
    </location>
</feature>
<comment type="subcellular location">
    <subcellularLocation>
        <location evidence="1">Membrane</location>
        <topology evidence="1">Multi-pass membrane protein</topology>
    </subcellularLocation>
</comment>
<feature type="transmembrane region" description="Helical" evidence="6">
    <location>
        <begin position="87"/>
        <end position="108"/>
    </location>
</feature>
<evidence type="ECO:0000313" key="7">
    <source>
        <dbReference type="EMBL" id="RUS58385.1"/>
    </source>
</evidence>
<dbReference type="EMBL" id="JTFC01000003">
    <property type="protein sequence ID" value="RUS58385.1"/>
    <property type="molecule type" value="Genomic_DNA"/>
</dbReference>
<feature type="transmembrane region" description="Helical" evidence="6">
    <location>
        <begin position="60"/>
        <end position="81"/>
    </location>
</feature>
<reference evidence="7 8" key="1">
    <citation type="submission" date="2014-11" db="EMBL/GenBank/DDBJ databases">
        <title>Genome sequence and analysis of novel Kurthia sp.</title>
        <authorList>
            <person name="Lawson J.N."/>
            <person name="Gonzalez J.E."/>
            <person name="Rinauldi L."/>
            <person name="Xuan Z."/>
            <person name="Firman A."/>
            <person name="Shaddox L."/>
            <person name="Trudeau A."/>
            <person name="Shah S."/>
            <person name="Reiman D."/>
        </authorList>
    </citation>
    <scope>NUCLEOTIDE SEQUENCE [LARGE SCALE GENOMIC DNA]</scope>
    <source>
        <strain evidence="7 8">3B1D</strain>
    </source>
</reference>
<keyword evidence="3 6" id="KW-0812">Transmembrane</keyword>
<evidence type="ECO:0000256" key="2">
    <source>
        <dbReference type="ARBA" id="ARBA00010350"/>
    </source>
</evidence>
<comment type="caution">
    <text evidence="7">The sequence shown here is derived from an EMBL/GenBank/DDBJ whole genome shotgun (WGS) entry which is preliminary data.</text>
</comment>
<evidence type="ECO:0000256" key="6">
    <source>
        <dbReference type="RuleBase" id="RU004379"/>
    </source>
</evidence>
<accession>A0A433RYL2</accession>
<keyword evidence="4 6" id="KW-1133">Transmembrane helix</keyword>
<protein>
    <submittedName>
        <fullName evidence="7">Membrane protein</fullName>
    </submittedName>
</protein>
<evidence type="ECO:0000256" key="1">
    <source>
        <dbReference type="ARBA" id="ARBA00004141"/>
    </source>
</evidence>
<evidence type="ECO:0000313" key="8">
    <source>
        <dbReference type="Proteomes" id="UP000288623"/>
    </source>
</evidence>
<dbReference type="GO" id="GO:0005886">
    <property type="term" value="C:plasma membrane"/>
    <property type="evidence" value="ECO:0007669"/>
    <property type="project" value="TreeGrafter"/>
</dbReference>
<name>A0A433RYL2_9BACL</name>
<feature type="transmembrane region" description="Helical" evidence="6">
    <location>
        <begin position="143"/>
        <end position="162"/>
    </location>
</feature>
<evidence type="ECO:0000256" key="4">
    <source>
        <dbReference type="ARBA" id="ARBA00022989"/>
    </source>
</evidence>
<gene>
    <name evidence="7" type="ORF">QI30_00490</name>
</gene>
<evidence type="ECO:0000256" key="5">
    <source>
        <dbReference type="ARBA" id="ARBA00023136"/>
    </source>
</evidence>
<dbReference type="OrthoDB" id="9793828at2"/>
<organism evidence="7 8">
    <name type="scientific">Candidatus Kurthia intestinigallinarum</name>
    <dbReference type="NCBI Taxonomy" id="1562256"/>
    <lineage>
        <taxon>Bacteria</taxon>
        <taxon>Bacillati</taxon>
        <taxon>Bacillota</taxon>
        <taxon>Bacilli</taxon>
        <taxon>Bacillales</taxon>
        <taxon>Caryophanaceae</taxon>
        <taxon>Kurthia</taxon>
    </lineage>
</organism>
<sequence>MDSQFGKVLRFFTILWVLTAVGLFIGVFIPPALVLPISISTIIILIIFMFSRTARRMSKWLSSIFALLTGITLYSLLNFYMGALGGGLVLVIFGTTAAIFIIVGFIGYNLKANLAGWGKFLFIILIGVIIFSILSIFVGFSDIIMVIASAIGVLLFVTYTLYDMNQIRHQTITDEDVPLVALDLYLDFINLFRELLSLVYYLRNIFSR</sequence>
<dbReference type="PANTHER" id="PTHR23291:SF50">
    <property type="entry name" value="PROTEIN LIFEGUARD 4"/>
    <property type="match status" value="1"/>
</dbReference>
<dbReference type="RefSeq" id="WP_126989009.1">
    <property type="nucleotide sequence ID" value="NZ_JTFC01000003.1"/>
</dbReference>
<keyword evidence="5 6" id="KW-0472">Membrane</keyword>
<evidence type="ECO:0000256" key="3">
    <source>
        <dbReference type="ARBA" id="ARBA00022692"/>
    </source>
</evidence>
<keyword evidence="8" id="KW-1185">Reference proteome</keyword>
<feature type="transmembrane region" description="Helical" evidence="6">
    <location>
        <begin position="120"/>
        <end position="137"/>
    </location>
</feature>
<comment type="similarity">
    <text evidence="2 6">Belongs to the BI1 family.</text>
</comment>